<protein>
    <submittedName>
        <fullName evidence="1">Uncharacterized protein</fullName>
    </submittedName>
</protein>
<dbReference type="EMBL" id="JBBNAG010000001">
    <property type="protein sequence ID" value="KAK9166962.1"/>
    <property type="molecule type" value="Genomic_DNA"/>
</dbReference>
<reference evidence="1 2" key="1">
    <citation type="submission" date="2024-01" db="EMBL/GenBank/DDBJ databases">
        <title>Genome assemblies of Stephania.</title>
        <authorList>
            <person name="Yang L."/>
        </authorList>
    </citation>
    <scope>NUCLEOTIDE SEQUENCE [LARGE SCALE GENOMIC DNA]</scope>
    <source>
        <strain evidence="1">JXDWG</strain>
        <tissue evidence="1">Leaf</tissue>
    </source>
</reference>
<evidence type="ECO:0000313" key="2">
    <source>
        <dbReference type="Proteomes" id="UP001419268"/>
    </source>
</evidence>
<gene>
    <name evidence="1" type="ORF">Scep_002153</name>
</gene>
<organism evidence="1 2">
    <name type="scientific">Stephania cephalantha</name>
    <dbReference type="NCBI Taxonomy" id="152367"/>
    <lineage>
        <taxon>Eukaryota</taxon>
        <taxon>Viridiplantae</taxon>
        <taxon>Streptophyta</taxon>
        <taxon>Embryophyta</taxon>
        <taxon>Tracheophyta</taxon>
        <taxon>Spermatophyta</taxon>
        <taxon>Magnoliopsida</taxon>
        <taxon>Ranunculales</taxon>
        <taxon>Menispermaceae</taxon>
        <taxon>Menispermoideae</taxon>
        <taxon>Cissampelideae</taxon>
        <taxon>Stephania</taxon>
    </lineage>
</organism>
<dbReference type="AlphaFoldDB" id="A0AAP0L9F2"/>
<name>A0AAP0L9F2_9MAGN</name>
<keyword evidence="2" id="KW-1185">Reference proteome</keyword>
<evidence type="ECO:0000313" key="1">
    <source>
        <dbReference type="EMBL" id="KAK9166962.1"/>
    </source>
</evidence>
<dbReference type="Proteomes" id="UP001419268">
    <property type="component" value="Unassembled WGS sequence"/>
</dbReference>
<sequence>MGKTLHFHSPMKTVSEGAESALLIEANSSGLLNGLIKGFKGVKSARILGKIEPSNNLAHLLDQF</sequence>
<proteinExistence type="predicted"/>
<accession>A0AAP0L9F2</accession>
<comment type="caution">
    <text evidence="1">The sequence shown here is derived from an EMBL/GenBank/DDBJ whole genome shotgun (WGS) entry which is preliminary data.</text>
</comment>